<sequence>MRKQHTTLTRFGRKVRGSYQSYGLGVKLAAVVILGLCFVFIWSVFSPSSYSITYQRENFDDIREPISAANRKKVTSLVPSTKKSEPHKGHVVNKEDKKLKHRSSSGEKKKKLDGSLPSKSGSSWHKNEKSGVDRKRKGEDLKLPKKVDEVKDQFLEGSETEELEKENEEEKIENKKQEEEKEVVKGKENVKEKSKNYKQEGEEEEVGNGKEKEETETNKEDEEGGGDDNEEREGNGELTNSEQLDQEVAEKVEDEDEKSRDTEKKMKKNLGPIFDPKAHYTWNFCSTRSKHNYIPCIDIESVSGKLRNFRHHERSCPKAPQMCLVPLPPDGYETPVSWPESKSKILYKNVAHPKLAAFVKTENWVVESGEYLTFPLNQSMPKGGIQHYLDFIEEMVPDIEWGKNIRVVLDIGCKDSSFSASVLEKGVLTLTLGLKDDLVDLAQVALGRGFPAVVTPFGTRRLPFPSGVFDAIHCSDCRASWHSNGGKHLIEMNRILRPGGYFILSSKHSSIEVEEAMSTLTASICWNILADKTDEISDIRIKLYQKPHANDMYQLRRKKVPPLCKANENPDASWYVPIKSCLHTIPESIEQRGTEWPEEWPKRLETFPDWMNNREKLIADSEHWNAIVNNSYLVGLGIDWSNIRNVMDMKAINGGFAAALAQQKVWVMNVIPVHAPNTLPIVFERGLVGAYHDWCEAFGTYPRSYDLLHADHLFSRLKNRCKHPIVIVVEMDRILRPGGWAIIRDKVEILDPLESILRSLHWEIRMTFAKDKEGILCAQKTMWRPKYRGNSFDYLDKQRRIPHMVPVLQSFFARSAVYLFEIVYTSLSNTMSLLLTCSITIKEENILFIHPKKRKGSSKESVFSSKTCAAIDTQRCNIGQIKAPFLLYVVRTKQKIPAMSPSLSSYPTRLAILTLLSATTVYFFYKSRRHLFKRLISLNPNPKTPKGKLFFISQTGTSKTLAKNLHSLLNLNGFDFDLVDPKDYEPEDLHKESFVLIIASTWENGKPPSNAGFFIDWLNESVDDFRVGSLLLSKCKFAIFGVGSGSYGETFNAVARDFSKKLRQLGGVEVLEVGEGDVDEGNLDEVFGKWSKRVVGVWSNLGQNGGYMVNGVGDGNEDEVVSEGDDDDDDDDDDDEFEENDEGSEILDLEDIAGKGPSRKKGVGDKLVNGKLNGDIVNGEKEMVTPVIRASLVKQGYKIIGSHSGVKLCRWTKSQLRGRGGCYKHSFYGIESHRCMEATPSLACANKCVFCWRHHTNPVGKSWRWKMDDPIEIVDTAIDLHTKMIKQMKGVPGVKAERLSEGLSPRHCALSLVGEPIMYPEINSLVDELHKRRISTFLVTNAQFPDKIKLLKPITQLYVSVDAGTKDSLKAIDRPLFGDFWERFLDSLKALKEKEQRTVYRLTLVKGWNAEEVDAYFNLFSIGKPDFIEIKGVTYCGSSATSKLTMENVPWHSDVKEFSEALAKKSNGGYEVACEHVHSCCVLLAKVDKFKIDGQWYTWIDYEKFHDLVASGKPFTSKDYMAPTPSWAVYGAEEGGFDPEQLRYKKERHHKSSRKENGS</sequence>
<evidence type="ECO:0000313" key="1">
    <source>
        <dbReference type="Proteomes" id="UP000790787"/>
    </source>
</evidence>
<proteinExistence type="predicted"/>
<name>A0AC58SE55_TOBAC</name>
<evidence type="ECO:0000313" key="2">
    <source>
        <dbReference type="RefSeq" id="XP_075083262.1"/>
    </source>
</evidence>
<dbReference type="RefSeq" id="XP_075083262.1">
    <property type="nucleotide sequence ID" value="XM_075227161.1"/>
</dbReference>
<gene>
    <name evidence="2" type="primary">LOC107774095</name>
</gene>
<reference evidence="1" key="1">
    <citation type="journal article" date="2014" name="Nat. Commun.">
        <title>The tobacco genome sequence and its comparison with those of tomato and potato.</title>
        <authorList>
            <person name="Sierro N."/>
            <person name="Battey J.N."/>
            <person name="Ouadi S."/>
            <person name="Bakaher N."/>
            <person name="Bovet L."/>
            <person name="Willig A."/>
            <person name="Goepfert S."/>
            <person name="Peitsch M.C."/>
            <person name="Ivanov N.V."/>
        </authorList>
    </citation>
    <scope>NUCLEOTIDE SEQUENCE [LARGE SCALE GENOMIC DNA]</scope>
</reference>
<keyword evidence="1" id="KW-1185">Reference proteome</keyword>
<accession>A0AC58SE55</accession>
<protein>
    <submittedName>
        <fullName evidence="2">Uncharacterized protein LOC107774095</fullName>
    </submittedName>
</protein>
<dbReference type="Proteomes" id="UP000790787">
    <property type="component" value="Chromosome 12"/>
</dbReference>
<reference evidence="2" key="2">
    <citation type="submission" date="2025-08" db="UniProtKB">
        <authorList>
            <consortium name="RefSeq"/>
        </authorList>
    </citation>
    <scope>IDENTIFICATION</scope>
    <source>
        <tissue evidence="2">Leaf</tissue>
    </source>
</reference>
<organism evidence="1 2">
    <name type="scientific">Nicotiana tabacum</name>
    <name type="common">Common tobacco</name>
    <dbReference type="NCBI Taxonomy" id="4097"/>
    <lineage>
        <taxon>Eukaryota</taxon>
        <taxon>Viridiplantae</taxon>
        <taxon>Streptophyta</taxon>
        <taxon>Embryophyta</taxon>
        <taxon>Tracheophyta</taxon>
        <taxon>Spermatophyta</taxon>
        <taxon>Magnoliopsida</taxon>
        <taxon>eudicotyledons</taxon>
        <taxon>Gunneridae</taxon>
        <taxon>Pentapetalae</taxon>
        <taxon>asterids</taxon>
        <taxon>lamiids</taxon>
        <taxon>Solanales</taxon>
        <taxon>Solanaceae</taxon>
        <taxon>Nicotianoideae</taxon>
        <taxon>Nicotianeae</taxon>
        <taxon>Nicotiana</taxon>
    </lineage>
</organism>